<dbReference type="InterPro" id="IPR025392">
    <property type="entry name" value="DUF4124"/>
</dbReference>
<dbReference type="OrthoDB" id="7062774at2"/>
<accession>A0A3S0ILJ6</accession>
<organism evidence="3 4">
    <name type="scientific">Shewanella canadensis</name>
    <dbReference type="NCBI Taxonomy" id="271096"/>
    <lineage>
        <taxon>Bacteria</taxon>
        <taxon>Pseudomonadati</taxon>
        <taxon>Pseudomonadota</taxon>
        <taxon>Gammaproteobacteria</taxon>
        <taxon>Alteromonadales</taxon>
        <taxon>Shewanellaceae</taxon>
        <taxon>Shewanella</taxon>
    </lineage>
</organism>
<dbReference type="AlphaFoldDB" id="A0A3S0ILJ6"/>
<keyword evidence="4" id="KW-1185">Reference proteome</keyword>
<feature type="domain" description="DUF4124" evidence="2">
    <location>
        <begin position="8"/>
        <end position="67"/>
    </location>
</feature>
<evidence type="ECO:0000313" key="3">
    <source>
        <dbReference type="EMBL" id="RTR36950.1"/>
    </source>
</evidence>
<comment type="caution">
    <text evidence="3">The sequence shown here is derived from an EMBL/GenBank/DDBJ whole genome shotgun (WGS) entry which is preliminary data.</text>
</comment>
<sequence length="178" mass="20055">MRLALIFSLLLFTVISHAAVYKWIDKDGKIHYSDKPIQNSEVVEFKSNTQNQITIQAPKSLNSDTEEQMIPSTQYKMSILTPKEDETIRDNNGDITIMATITPDLKPKHLLVILMDDKVIGPPQETPIFSLKNIDRGEHSFVIKAVAQNGKQLATTSPRKIFLHRAIINSKAKATPFN</sequence>
<name>A0A3S0ILJ6_9GAMM</name>
<keyword evidence="1" id="KW-0732">Signal</keyword>
<feature type="signal peptide" evidence="1">
    <location>
        <begin position="1"/>
        <end position="18"/>
    </location>
</feature>
<reference evidence="3 4" key="1">
    <citation type="submission" date="2018-12" db="EMBL/GenBank/DDBJ databases">
        <authorList>
            <person name="Yu L."/>
        </authorList>
    </citation>
    <scope>NUCLEOTIDE SEQUENCE [LARGE SCALE GENOMIC DNA]</scope>
    <source>
        <strain evidence="3 4">HAW-EB2</strain>
    </source>
</reference>
<proteinExistence type="predicted"/>
<dbReference type="EMBL" id="RXNU01000016">
    <property type="protein sequence ID" value="RTR36950.1"/>
    <property type="molecule type" value="Genomic_DNA"/>
</dbReference>
<evidence type="ECO:0000256" key="1">
    <source>
        <dbReference type="SAM" id="SignalP"/>
    </source>
</evidence>
<evidence type="ECO:0000259" key="2">
    <source>
        <dbReference type="Pfam" id="PF13511"/>
    </source>
</evidence>
<evidence type="ECO:0000313" key="4">
    <source>
        <dbReference type="Proteomes" id="UP000267448"/>
    </source>
</evidence>
<dbReference type="Proteomes" id="UP000267448">
    <property type="component" value="Unassembled WGS sequence"/>
</dbReference>
<dbReference type="RefSeq" id="WP_126522785.1">
    <property type="nucleotide sequence ID" value="NZ_RXNU01000016.1"/>
</dbReference>
<protein>
    <submittedName>
        <fullName evidence="3">DUF4124 domain-containing protein</fullName>
    </submittedName>
</protein>
<feature type="chain" id="PRO_5018714785" evidence="1">
    <location>
        <begin position="19"/>
        <end position="178"/>
    </location>
</feature>
<gene>
    <name evidence="3" type="ORF">EKG38_20905</name>
</gene>
<dbReference type="Pfam" id="PF13511">
    <property type="entry name" value="DUF4124"/>
    <property type="match status" value="1"/>
</dbReference>